<sequence length="129" mass="14700">MSRSTRHAPLLLHNSMRITEGHLGEFRVAVERAVAFVEEHGPQLAVQVFIDDERLVAHSFQLYPDSAAIVEHWRLSDPYIAEVMEHCSVERLEMYGEPEEDVVGDVFRPDVAGDVPRRVVPRLIGFVRP</sequence>
<accession>A0ABV9RAS4</accession>
<comment type="caution">
    <text evidence="1">The sequence shown here is derived from an EMBL/GenBank/DDBJ whole genome shotgun (WGS) entry which is preliminary data.</text>
</comment>
<protein>
    <recommendedName>
        <fullName evidence="3">Quinol monooxygenase YgiN</fullName>
    </recommendedName>
</protein>
<dbReference type="EMBL" id="JBHSIM010000001">
    <property type="protein sequence ID" value="MFC4830820.1"/>
    <property type="molecule type" value="Genomic_DNA"/>
</dbReference>
<evidence type="ECO:0000313" key="2">
    <source>
        <dbReference type="Proteomes" id="UP001595909"/>
    </source>
</evidence>
<dbReference type="RefSeq" id="WP_274188886.1">
    <property type="nucleotide sequence ID" value="NZ_BAABHN010000001.1"/>
</dbReference>
<keyword evidence="2" id="KW-1185">Reference proteome</keyword>
<evidence type="ECO:0000313" key="1">
    <source>
        <dbReference type="EMBL" id="MFC4830820.1"/>
    </source>
</evidence>
<evidence type="ECO:0008006" key="3">
    <source>
        <dbReference type="Google" id="ProtNLM"/>
    </source>
</evidence>
<organism evidence="1 2">
    <name type="scientific">Actinomycetospora chibensis</name>
    <dbReference type="NCBI Taxonomy" id="663606"/>
    <lineage>
        <taxon>Bacteria</taxon>
        <taxon>Bacillati</taxon>
        <taxon>Actinomycetota</taxon>
        <taxon>Actinomycetes</taxon>
        <taxon>Pseudonocardiales</taxon>
        <taxon>Pseudonocardiaceae</taxon>
        <taxon>Actinomycetospora</taxon>
    </lineage>
</organism>
<dbReference type="Proteomes" id="UP001595909">
    <property type="component" value="Unassembled WGS sequence"/>
</dbReference>
<name>A0ABV9RAS4_9PSEU</name>
<reference evidence="2" key="1">
    <citation type="journal article" date="2019" name="Int. J. Syst. Evol. Microbiol.">
        <title>The Global Catalogue of Microorganisms (GCM) 10K type strain sequencing project: providing services to taxonomists for standard genome sequencing and annotation.</title>
        <authorList>
            <consortium name="The Broad Institute Genomics Platform"/>
            <consortium name="The Broad Institute Genome Sequencing Center for Infectious Disease"/>
            <person name="Wu L."/>
            <person name="Ma J."/>
        </authorList>
    </citation>
    <scope>NUCLEOTIDE SEQUENCE [LARGE SCALE GENOMIC DNA]</scope>
    <source>
        <strain evidence="2">CCUG 50347</strain>
    </source>
</reference>
<gene>
    <name evidence="1" type="ORF">ACFPEL_00235</name>
</gene>
<proteinExistence type="predicted"/>